<sequence length="52" mass="5788">CRKGAGRDNEKRRGIPHDGRPERAAIGESDDPISVLRERAIAPWSGWRTFSG</sequence>
<protein>
    <submittedName>
        <fullName evidence="2">Uncharacterized protein</fullName>
    </submittedName>
</protein>
<feature type="compositionally biased region" description="Basic and acidic residues" evidence="1">
    <location>
        <begin position="1"/>
        <end position="25"/>
    </location>
</feature>
<feature type="non-terminal residue" evidence="2">
    <location>
        <position position="1"/>
    </location>
</feature>
<evidence type="ECO:0000256" key="1">
    <source>
        <dbReference type="SAM" id="MobiDB-lite"/>
    </source>
</evidence>
<organism evidence="2">
    <name type="scientific">uncultured Thermomicrobiales bacterium</name>
    <dbReference type="NCBI Taxonomy" id="1645740"/>
    <lineage>
        <taxon>Bacteria</taxon>
        <taxon>Pseudomonadati</taxon>
        <taxon>Thermomicrobiota</taxon>
        <taxon>Thermomicrobia</taxon>
        <taxon>Thermomicrobiales</taxon>
        <taxon>environmental samples</taxon>
    </lineage>
</organism>
<feature type="region of interest" description="Disordered" evidence="1">
    <location>
        <begin position="1"/>
        <end position="31"/>
    </location>
</feature>
<reference evidence="2" key="1">
    <citation type="submission" date="2020-02" db="EMBL/GenBank/DDBJ databases">
        <authorList>
            <person name="Meier V. D."/>
        </authorList>
    </citation>
    <scope>NUCLEOTIDE SEQUENCE</scope>
    <source>
        <strain evidence="2">AVDCRST_MAG87</strain>
    </source>
</reference>
<evidence type="ECO:0000313" key="2">
    <source>
        <dbReference type="EMBL" id="CAA9581285.1"/>
    </source>
</evidence>
<dbReference type="EMBL" id="CADCWJ010000741">
    <property type="protein sequence ID" value="CAA9581285.1"/>
    <property type="molecule type" value="Genomic_DNA"/>
</dbReference>
<dbReference type="AlphaFoldDB" id="A0A6J4VL89"/>
<gene>
    <name evidence="2" type="ORF">AVDCRST_MAG87-3391</name>
</gene>
<feature type="non-terminal residue" evidence="2">
    <location>
        <position position="52"/>
    </location>
</feature>
<proteinExistence type="predicted"/>
<accession>A0A6J4VL89</accession>
<name>A0A6J4VL89_9BACT</name>